<evidence type="ECO:0000256" key="1">
    <source>
        <dbReference type="SAM" id="Coils"/>
    </source>
</evidence>
<dbReference type="Proteomes" id="UP000191448">
    <property type="component" value="Unassembled WGS sequence"/>
</dbReference>
<keyword evidence="2" id="KW-0131">Cell cycle</keyword>
<proteinExistence type="predicted"/>
<feature type="coiled-coil region" evidence="1">
    <location>
        <begin position="30"/>
        <end position="64"/>
    </location>
</feature>
<keyword evidence="2" id="KW-0132">Cell division</keyword>
<dbReference type="OrthoDB" id="9815382at2"/>
<comment type="caution">
    <text evidence="2">The sequence shown here is derived from an EMBL/GenBank/DDBJ whole genome shotgun (WGS) entry which is preliminary data.</text>
</comment>
<dbReference type="InterPro" id="IPR007060">
    <property type="entry name" value="FtsL/DivIC"/>
</dbReference>
<keyword evidence="1" id="KW-0175">Coiled coil</keyword>
<protein>
    <submittedName>
        <fullName evidence="2">Cell division protein FtsB</fullName>
    </submittedName>
</protein>
<dbReference type="Pfam" id="PF04977">
    <property type="entry name" value="DivIC"/>
    <property type="match status" value="1"/>
</dbReference>
<reference evidence="2 3" key="1">
    <citation type="submission" date="2016-02" db="EMBL/GenBank/DDBJ databases">
        <title>Genome sequence of Clostridium thermobutyricum DSM 4928.</title>
        <authorList>
            <person name="Poehlein A."/>
            <person name="Daniel R."/>
        </authorList>
    </citation>
    <scope>NUCLEOTIDE SEQUENCE [LARGE SCALE GENOMIC DNA]</scope>
    <source>
        <strain evidence="2 3">DSM 4928</strain>
    </source>
</reference>
<organism evidence="2 3">
    <name type="scientific">Clostridium thermobutyricum DSM 4928</name>
    <dbReference type="NCBI Taxonomy" id="1121339"/>
    <lineage>
        <taxon>Bacteria</taxon>
        <taxon>Bacillati</taxon>
        <taxon>Bacillota</taxon>
        <taxon>Clostridia</taxon>
        <taxon>Eubacteriales</taxon>
        <taxon>Clostridiaceae</taxon>
        <taxon>Clostridium</taxon>
    </lineage>
</organism>
<dbReference type="RefSeq" id="WP_080023590.1">
    <property type="nucleotide sequence ID" value="NZ_LTAY01000059.1"/>
</dbReference>
<name>A0A1V4STE8_9CLOT</name>
<evidence type="ECO:0000313" key="3">
    <source>
        <dbReference type="Proteomes" id="UP000191448"/>
    </source>
</evidence>
<accession>A0A1V4STE8</accession>
<dbReference type="GO" id="GO:0051301">
    <property type="term" value="P:cell division"/>
    <property type="evidence" value="ECO:0007669"/>
    <property type="project" value="UniProtKB-KW"/>
</dbReference>
<dbReference type="EMBL" id="LTAY01000059">
    <property type="protein sequence ID" value="OPX47114.1"/>
    <property type="molecule type" value="Genomic_DNA"/>
</dbReference>
<gene>
    <name evidence="2" type="primary">ftsB</name>
    <name evidence="2" type="ORF">CLTHE_23530</name>
</gene>
<dbReference type="AlphaFoldDB" id="A0A1V4STE8"/>
<sequence>MRKVLKGKNLIFLLLSGIFLIGFVKQEIALNDIKKDISTKKTELQQLKDKNKILEEKIKIANTDEYIETLARERLDMVKPGEEVIKDKKGDSNSKN</sequence>
<evidence type="ECO:0000313" key="2">
    <source>
        <dbReference type="EMBL" id="OPX47114.1"/>
    </source>
</evidence>